<reference evidence="2" key="1">
    <citation type="submission" date="2023-01" db="EMBL/GenBank/DDBJ databases">
        <title>Sulfurovum sp. XTW-4 genome assembly.</title>
        <authorList>
            <person name="Wang J."/>
        </authorList>
    </citation>
    <scope>NUCLEOTIDE SEQUENCE</scope>
    <source>
        <strain evidence="2">XTW-4</strain>
    </source>
</reference>
<dbReference type="InterPro" id="IPR015002">
    <property type="entry name" value="T6SS_Tdi1_C"/>
</dbReference>
<dbReference type="RefSeq" id="WP_289401540.1">
    <property type="nucleotide sequence ID" value="NZ_JAQIBC010000002.1"/>
</dbReference>
<comment type="caution">
    <text evidence="2">The sequence shown here is derived from an EMBL/GenBank/DDBJ whole genome shotgun (WGS) entry which is preliminary data.</text>
</comment>
<name>A0ABT7QQY4_9BACT</name>
<dbReference type="EMBL" id="JAQIBC010000002">
    <property type="protein sequence ID" value="MDM5263517.1"/>
    <property type="molecule type" value="Genomic_DNA"/>
</dbReference>
<evidence type="ECO:0000313" key="2">
    <source>
        <dbReference type="EMBL" id="MDM5263517.1"/>
    </source>
</evidence>
<accession>A0ABT7QQY4</accession>
<dbReference type="Pfam" id="PF08906">
    <property type="entry name" value="T6SS_Tdi1_C"/>
    <property type="match status" value="1"/>
</dbReference>
<protein>
    <submittedName>
        <fullName evidence="2">DUF1851 domain-containing protein</fullName>
    </submittedName>
</protein>
<organism evidence="2 3">
    <name type="scientific">Sulfurovum xiamenensis</name>
    <dbReference type="NCBI Taxonomy" id="3019066"/>
    <lineage>
        <taxon>Bacteria</taxon>
        <taxon>Pseudomonadati</taxon>
        <taxon>Campylobacterota</taxon>
        <taxon>Epsilonproteobacteria</taxon>
        <taxon>Campylobacterales</taxon>
        <taxon>Sulfurovaceae</taxon>
        <taxon>Sulfurovum</taxon>
    </lineage>
</organism>
<feature type="domain" description="T6SS immunity protein Tdi1 C-terminal" evidence="1">
    <location>
        <begin position="54"/>
        <end position="124"/>
    </location>
</feature>
<keyword evidence="3" id="KW-1185">Reference proteome</keyword>
<gene>
    <name evidence="2" type="ORF">PF327_04840</name>
</gene>
<proteinExistence type="predicted"/>
<sequence>MNIVEEIKESWGWIGINPVEVIGENDFGNLMIKDTDGKFWRLCPEDVYCEIVAQNQEELDTLSKDQEFLEDWYMRALVDVAQDKLGPLEEGKKYYLVIPGALGGEYGIDNIKTAPLVEIIRYSGDVGKQIKDLPDGAQVKLKVID</sequence>
<evidence type="ECO:0000259" key="1">
    <source>
        <dbReference type="Pfam" id="PF08906"/>
    </source>
</evidence>
<dbReference type="Proteomes" id="UP001169066">
    <property type="component" value="Unassembled WGS sequence"/>
</dbReference>
<evidence type="ECO:0000313" key="3">
    <source>
        <dbReference type="Proteomes" id="UP001169066"/>
    </source>
</evidence>